<comment type="caution">
    <text evidence="2">The sequence shown here is derived from an EMBL/GenBank/DDBJ whole genome shotgun (WGS) entry which is preliminary data.</text>
</comment>
<gene>
    <name evidence="2" type="ORF">K1W69_15245</name>
</gene>
<sequence>MTRMLITGASGNLGMAMLKQLAPTGDLVVATDIRKPPKLPKNARFATMDVRGPDPADVIARAKPEVVVHLASIVTPPKGMSRDFAYAVDVTGTRNVLDACVANGVRRIVVTSSGAAYGYHADNPVPLTELDPLRGNREFAYSWHKRLVEEMLAEARINAPQLEQVILRVGTVLGAGLENQITALFHRKRLLAVAGSDSPFVFIWTKDLARILLRAATDGPQGIYNVAGDGALSVKEIAAMLRKPVLSIPASVLKGALAIAKPLGLSQYGPEQVRFLQYRPVLDNTALKRDFGYTPELDSAEVFDLWRKAAGL</sequence>
<reference evidence="2" key="1">
    <citation type="submission" date="2021-08" db="EMBL/GenBank/DDBJ databases">
        <title>Hoeflea bacterium WL0058 sp. nov., isolated from the sediment.</title>
        <authorList>
            <person name="Wang L."/>
            <person name="Zhang D."/>
        </authorList>
    </citation>
    <scope>NUCLEOTIDE SEQUENCE</scope>
    <source>
        <strain evidence="2">WL0058</strain>
    </source>
</reference>
<dbReference type="PANTHER" id="PTHR43245">
    <property type="entry name" value="BIFUNCTIONAL POLYMYXIN RESISTANCE PROTEIN ARNA"/>
    <property type="match status" value="1"/>
</dbReference>
<evidence type="ECO:0000259" key="1">
    <source>
        <dbReference type="Pfam" id="PF01370"/>
    </source>
</evidence>
<keyword evidence="3" id="KW-1185">Reference proteome</keyword>
<feature type="domain" description="NAD-dependent epimerase/dehydratase" evidence="1">
    <location>
        <begin position="4"/>
        <end position="227"/>
    </location>
</feature>
<evidence type="ECO:0000313" key="3">
    <source>
        <dbReference type="Proteomes" id="UP001196509"/>
    </source>
</evidence>
<accession>A0AAE2ZPL7</accession>
<dbReference type="PANTHER" id="PTHR43245:SF52">
    <property type="entry name" value="NAD-DEPENDENT EPIMERASE_DEHYDRATASE"/>
    <property type="match status" value="1"/>
</dbReference>
<proteinExistence type="predicted"/>
<dbReference type="CDD" id="cd05240">
    <property type="entry name" value="UDP_G4E_3_SDR_e"/>
    <property type="match status" value="1"/>
</dbReference>
<dbReference type="SUPFAM" id="SSF51735">
    <property type="entry name" value="NAD(P)-binding Rossmann-fold domains"/>
    <property type="match status" value="1"/>
</dbReference>
<evidence type="ECO:0000313" key="2">
    <source>
        <dbReference type="EMBL" id="MBW8638551.1"/>
    </source>
</evidence>
<dbReference type="AlphaFoldDB" id="A0AAE2ZPL7"/>
<dbReference type="InterPro" id="IPR050177">
    <property type="entry name" value="Lipid_A_modif_metabolic_enz"/>
</dbReference>
<dbReference type="EMBL" id="JAICBX010000002">
    <property type="protein sequence ID" value="MBW8638551.1"/>
    <property type="molecule type" value="Genomic_DNA"/>
</dbReference>
<dbReference type="Pfam" id="PF01370">
    <property type="entry name" value="Epimerase"/>
    <property type="match status" value="1"/>
</dbReference>
<dbReference type="Proteomes" id="UP001196509">
    <property type="component" value="Unassembled WGS sequence"/>
</dbReference>
<name>A0AAE2ZPL7_9HYPH</name>
<dbReference type="Gene3D" id="3.40.50.720">
    <property type="entry name" value="NAD(P)-binding Rossmann-like Domain"/>
    <property type="match status" value="1"/>
</dbReference>
<protein>
    <submittedName>
        <fullName evidence="2">SDR family oxidoreductase</fullName>
    </submittedName>
</protein>
<dbReference type="InterPro" id="IPR036291">
    <property type="entry name" value="NAD(P)-bd_dom_sf"/>
</dbReference>
<dbReference type="InterPro" id="IPR001509">
    <property type="entry name" value="Epimerase_deHydtase"/>
</dbReference>
<organism evidence="2 3">
    <name type="scientific">Flavimaribacter sediminis</name>
    <dbReference type="NCBI Taxonomy" id="2865987"/>
    <lineage>
        <taxon>Bacteria</taxon>
        <taxon>Pseudomonadati</taxon>
        <taxon>Pseudomonadota</taxon>
        <taxon>Alphaproteobacteria</taxon>
        <taxon>Hyphomicrobiales</taxon>
        <taxon>Rhizobiaceae</taxon>
        <taxon>Flavimaribacter</taxon>
    </lineage>
</organism>
<dbReference type="RefSeq" id="WP_220229163.1">
    <property type="nucleotide sequence ID" value="NZ_JAICBX010000002.1"/>
</dbReference>